<protein>
    <submittedName>
        <fullName evidence="2">Putative Fe-Mo cluster-binding NifX family protein</fullName>
    </submittedName>
</protein>
<dbReference type="SUPFAM" id="SSF53146">
    <property type="entry name" value="Nitrogenase accessory factor-like"/>
    <property type="match status" value="1"/>
</dbReference>
<sequence length="111" mass="11975">MRKIAIPTENGVLSTHFGHCKNFTLIEVQENTMTNETVVEAPPHEPGLLPKWLAERGVTEIISGGIGQKAVNLFNANRIVVHAGAPNKPAKELVSDLIQNKLATGTNACDH</sequence>
<gene>
    <name evidence="2" type="ORF">C8N47_10555</name>
</gene>
<proteinExistence type="predicted"/>
<name>A0A2T5C3A0_9BACT</name>
<accession>A0A2T5C3A0</accession>
<dbReference type="Pfam" id="PF02579">
    <property type="entry name" value="Nitro_FeMo-Co"/>
    <property type="match status" value="1"/>
</dbReference>
<dbReference type="InterPro" id="IPR003731">
    <property type="entry name" value="Di-Nase_FeMo-co_biosynth"/>
</dbReference>
<keyword evidence="3" id="KW-1185">Reference proteome</keyword>
<reference evidence="2 3" key="1">
    <citation type="submission" date="2018-04" db="EMBL/GenBank/DDBJ databases">
        <title>Genomic Encyclopedia of Archaeal and Bacterial Type Strains, Phase II (KMG-II): from individual species to whole genera.</title>
        <authorList>
            <person name="Goeker M."/>
        </authorList>
    </citation>
    <scope>NUCLEOTIDE SEQUENCE [LARGE SCALE GENOMIC DNA]</scope>
    <source>
        <strain evidence="2 3">DSM 28823</strain>
    </source>
</reference>
<comment type="caution">
    <text evidence="2">The sequence shown here is derived from an EMBL/GenBank/DDBJ whole genome shotgun (WGS) entry which is preliminary data.</text>
</comment>
<dbReference type="InterPro" id="IPR036105">
    <property type="entry name" value="DiNase_FeMo-co_biosyn_sf"/>
</dbReference>
<feature type="domain" description="Dinitrogenase iron-molybdenum cofactor biosynthesis" evidence="1">
    <location>
        <begin position="11"/>
        <end position="98"/>
    </location>
</feature>
<evidence type="ECO:0000313" key="3">
    <source>
        <dbReference type="Proteomes" id="UP000243525"/>
    </source>
</evidence>
<evidence type="ECO:0000313" key="2">
    <source>
        <dbReference type="EMBL" id="PTN09215.1"/>
    </source>
</evidence>
<dbReference type="AlphaFoldDB" id="A0A2T5C3A0"/>
<dbReference type="Gene3D" id="3.30.420.130">
    <property type="entry name" value="Dinitrogenase iron-molybdenum cofactor biosynthesis domain"/>
    <property type="match status" value="1"/>
</dbReference>
<dbReference type="OrthoDB" id="280278at2"/>
<organism evidence="2 3">
    <name type="scientific">Mangrovibacterium marinum</name>
    <dbReference type="NCBI Taxonomy" id="1639118"/>
    <lineage>
        <taxon>Bacteria</taxon>
        <taxon>Pseudomonadati</taxon>
        <taxon>Bacteroidota</taxon>
        <taxon>Bacteroidia</taxon>
        <taxon>Marinilabiliales</taxon>
        <taxon>Prolixibacteraceae</taxon>
        <taxon>Mangrovibacterium</taxon>
    </lineage>
</organism>
<dbReference type="Proteomes" id="UP000243525">
    <property type="component" value="Unassembled WGS sequence"/>
</dbReference>
<dbReference type="RefSeq" id="WP_107821624.1">
    <property type="nucleotide sequence ID" value="NZ_OY782574.1"/>
</dbReference>
<dbReference type="PANTHER" id="PTHR42983">
    <property type="entry name" value="DINITROGENASE IRON-MOLYBDENUM COFACTOR PROTEIN-RELATED"/>
    <property type="match status" value="1"/>
</dbReference>
<evidence type="ECO:0000259" key="1">
    <source>
        <dbReference type="Pfam" id="PF02579"/>
    </source>
</evidence>
<dbReference type="PANTHER" id="PTHR42983:SF1">
    <property type="entry name" value="IRON-MOLYBDENUM PROTEIN"/>
    <property type="match status" value="1"/>
</dbReference>
<dbReference type="EMBL" id="QAAD01000005">
    <property type="protein sequence ID" value="PTN09215.1"/>
    <property type="molecule type" value="Genomic_DNA"/>
</dbReference>